<dbReference type="PROSITE" id="PS50198">
    <property type="entry name" value="PPIC_PPIASE_2"/>
    <property type="match status" value="1"/>
</dbReference>
<dbReference type="Pfam" id="PF13624">
    <property type="entry name" value="SurA_N_3"/>
    <property type="match status" value="1"/>
</dbReference>
<keyword evidence="11" id="KW-0697">Rotamase</keyword>
<evidence type="ECO:0000256" key="12">
    <source>
        <dbReference type="SAM" id="Phobius"/>
    </source>
</evidence>
<dbReference type="InterPro" id="IPR052029">
    <property type="entry name" value="PpiD_chaperone"/>
</dbReference>
<keyword evidence="4 12" id="KW-0812">Transmembrane</keyword>
<proteinExistence type="inferred from homology"/>
<dbReference type="GO" id="GO:0003755">
    <property type="term" value="F:peptidyl-prolyl cis-trans isomerase activity"/>
    <property type="evidence" value="ECO:0007669"/>
    <property type="project" value="UniProtKB-KW"/>
</dbReference>
<evidence type="ECO:0000313" key="15">
    <source>
        <dbReference type="Proteomes" id="UP001169760"/>
    </source>
</evidence>
<evidence type="ECO:0000256" key="1">
    <source>
        <dbReference type="ARBA" id="ARBA00004382"/>
    </source>
</evidence>
<keyword evidence="6 12" id="KW-0472">Membrane</keyword>
<sequence>MLQNVRDNLKNKVVFGIVVLVMLIMVVGGVGSVNLNSIGGNDVASVGGEGVSAVELGRAVAMRKDQLLANGVDPTSDFVKEQNLRQQILPQLVRRKALLVTAEEAGVGAAVAEVEKTILGQEAFKVGGKFDPQTYRRLIGNAGYLPATYKVAVAEDIILSHQSSGLAGSAFVSDEEINALVAILNQKRSFFGITIPKETVGDDVTVTPEQIEAYYQANQQEFSVPEKVSVDYIEISVAEIAKTIAVDEADIKAQYEQEKADFVESSEYEIAHILIADGDESASKIEEVQTQLAAGEAFETLAETYSDDFGSRETGGSLGVLTPGIFPEEFEQAVYALEEGEVSEPVTTDAGTHFIKVTSKKVEALASYEERKPEIKKAIQNLRAESFYVDQYAELEELTFNAGDLTVAADQLGLTVKQSPLFERNFGNGVAKEVKVRNAAFSEDVLLSGRNSPVIEISNSKAMVLRKRSHNPEHIAALELVSSQIQQKLQAQAVQAKLAELAKNIQSEIAAGKSPKEVAESLGYDIAEHELVKRMDVTADAQMLRAVFQMPAGSGATVFEDIEAQGGNRVLLGLTAVQPGKVEDMTEQERAALSTQLLRENANLEIAAYEEAAISKVKVKY</sequence>
<dbReference type="Pfam" id="PF00639">
    <property type="entry name" value="Rotamase"/>
    <property type="match status" value="1"/>
</dbReference>
<feature type="domain" description="PpiC" evidence="13">
    <location>
        <begin position="265"/>
        <end position="359"/>
    </location>
</feature>
<dbReference type="EMBL" id="JAUOPB010000003">
    <property type="protein sequence ID" value="MDO6421712.1"/>
    <property type="molecule type" value="Genomic_DNA"/>
</dbReference>
<reference evidence="14" key="1">
    <citation type="submission" date="2023-07" db="EMBL/GenBank/DDBJ databases">
        <title>Genome content predicts the carbon catabolic preferences of heterotrophic bacteria.</title>
        <authorList>
            <person name="Gralka M."/>
        </authorList>
    </citation>
    <scope>NUCLEOTIDE SEQUENCE</scope>
    <source>
        <strain evidence="14">I3M17_2</strain>
    </source>
</reference>
<dbReference type="Gene3D" id="1.10.4030.10">
    <property type="entry name" value="Porin chaperone SurA, peptide-binding domain"/>
    <property type="match status" value="1"/>
</dbReference>
<evidence type="ECO:0000256" key="3">
    <source>
        <dbReference type="ARBA" id="ARBA00022519"/>
    </source>
</evidence>
<evidence type="ECO:0000256" key="9">
    <source>
        <dbReference type="ARBA" id="ARBA00040743"/>
    </source>
</evidence>
<evidence type="ECO:0000256" key="4">
    <source>
        <dbReference type="ARBA" id="ARBA00022692"/>
    </source>
</evidence>
<comment type="caution">
    <text evidence="14">The sequence shown here is derived from an EMBL/GenBank/DDBJ whole genome shotgun (WGS) entry which is preliminary data.</text>
</comment>
<dbReference type="InterPro" id="IPR046357">
    <property type="entry name" value="PPIase_dom_sf"/>
</dbReference>
<gene>
    <name evidence="14" type="ORF">Q4521_04430</name>
</gene>
<organism evidence="14 15">
    <name type="scientific">Saccharophagus degradans</name>
    <dbReference type="NCBI Taxonomy" id="86304"/>
    <lineage>
        <taxon>Bacteria</taxon>
        <taxon>Pseudomonadati</taxon>
        <taxon>Pseudomonadota</taxon>
        <taxon>Gammaproteobacteria</taxon>
        <taxon>Cellvibrionales</taxon>
        <taxon>Cellvibrionaceae</taxon>
        <taxon>Saccharophagus</taxon>
    </lineage>
</organism>
<keyword evidence="2" id="KW-1003">Cell membrane</keyword>
<evidence type="ECO:0000256" key="6">
    <source>
        <dbReference type="ARBA" id="ARBA00023136"/>
    </source>
</evidence>
<dbReference type="Proteomes" id="UP001169760">
    <property type="component" value="Unassembled WGS sequence"/>
</dbReference>
<evidence type="ECO:0000256" key="5">
    <source>
        <dbReference type="ARBA" id="ARBA00022989"/>
    </source>
</evidence>
<dbReference type="GO" id="GO:0005886">
    <property type="term" value="C:plasma membrane"/>
    <property type="evidence" value="ECO:0007669"/>
    <property type="project" value="UniProtKB-SubCell"/>
</dbReference>
<evidence type="ECO:0000256" key="2">
    <source>
        <dbReference type="ARBA" id="ARBA00022475"/>
    </source>
</evidence>
<dbReference type="InterPro" id="IPR000297">
    <property type="entry name" value="PPIase_PpiC"/>
</dbReference>
<dbReference type="PROSITE" id="PS01096">
    <property type="entry name" value="PPIC_PPIASE_1"/>
    <property type="match status" value="1"/>
</dbReference>
<dbReference type="PANTHER" id="PTHR47529:SF1">
    <property type="entry name" value="PERIPLASMIC CHAPERONE PPID"/>
    <property type="match status" value="1"/>
</dbReference>
<evidence type="ECO:0000313" key="14">
    <source>
        <dbReference type="EMBL" id="MDO6421712.1"/>
    </source>
</evidence>
<dbReference type="Gene3D" id="3.10.50.40">
    <property type="match status" value="1"/>
</dbReference>
<keyword evidence="11" id="KW-0413">Isomerase</keyword>
<evidence type="ECO:0000256" key="8">
    <source>
        <dbReference type="ARBA" id="ARBA00038408"/>
    </source>
</evidence>
<comment type="similarity">
    <text evidence="8">Belongs to the PpiD chaperone family.</text>
</comment>
<accession>A0AAW7X2G2</accession>
<evidence type="ECO:0000256" key="7">
    <source>
        <dbReference type="ARBA" id="ARBA00023186"/>
    </source>
</evidence>
<dbReference type="PANTHER" id="PTHR47529">
    <property type="entry name" value="PEPTIDYL-PROLYL CIS-TRANS ISOMERASE D"/>
    <property type="match status" value="1"/>
</dbReference>
<dbReference type="AlphaFoldDB" id="A0AAW7X2G2"/>
<dbReference type="SUPFAM" id="SSF109998">
    <property type="entry name" value="Triger factor/SurA peptide-binding domain-like"/>
    <property type="match status" value="1"/>
</dbReference>
<evidence type="ECO:0000256" key="10">
    <source>
        <dbReference type="ARBA" id="ARBA00042775"/>
    </source>
</evidence>
<keyword evidence="3" id="KW-0997">Cell inner membrane</keyword>
<dbReference type="InterPro" id="IPR027304">
    <property type="entry name" value="Trigger_fact/SurA_dom_sf"/>
</dbReference>
<keyword evidence="5 12" id="KW-1133">Transmembrane helix</keyword>
<comment type="subcellular location">
    <subcellularLocation>
        <location evidence="1">Cell inner membrane</location>
        <topology evidence="1">Single-pass type II membrane protein</topology>
        <orientation evidence="1">Periplasmic side</orientation>
    </subcellularLocation>
</comment>
<keyword evidence="7" id="KW-0143">Chaperone</keyword>
<feature type="transmembrane region" description="Helical" evidence="12">
    <location>
        <begin position="12"/>
        <end position="33"/>
    </location>
</feature>
<evidence type="ECO:0000259" key="13">
    <source>
        <dbReference type="PROSITE" id="PS50198"/>
    </source>
</evidence>
<name>A0AAW7X2G2_9GAMM</name>
<dbReference type="RefSeq" id="WP_303491328.1">
    <property type="nucleotide sequence ID" value="NZ_JAUOPB010000003.1"/>
</dbReference>
<dbReference type="SUPFAM" id="SSF54534">
    <property type="entry name" value="FKBP-like"/>
    <property type="match status" value="1"/>
</dbReference>
<protein>
    <recommendedName>
        <fullName evidence="9">Periplasmic chaperone PpiD</fullName>
    </recommendedName>
    <alternativeName>
        <fullName evidence="10">Periplasmic folding chaperone</fullName>
    </alternativeName>
</protein>
<dbReference type="InterPro" id="IPR023058">
    <property type="entry name" value="PPIase_PpiC_CS"/>
</dbReference>
<evidence type="ECO:0000256" key="11">
    <source>
        <dbReference type="PROSITE-ProRule" id="PRU00278"/>
    </source>
</evidence>